<dbReference type="EMBL" id="AGSI01000001">
    <property type="protein sequence ID" value="EIE27470.1"/>
    <property type="molecule type" value="Genomic_DNA"/>
</dbReference>
<dbReference type="KEGG" id="csl:COCSUDRAFT_55477"/>
<evidence type="ECO:0000259" key="2">
    <source>
        <dbReference type="PROSITE" id="PS51203"/>
    </source>
</evidence>
<organism evidence="3 4">
    <name type="scientific">Coccomyxa subellipsoidea (strain C-169)</name>
    <name type="common">Green microalga</name>
    <dbReference type="NCBI Taxonomy" id="574566"/>
    <lineage>
        <taxon>Eukaryota</taxon>
        <taxon>Viridiplantae</taxon>
        <taxon>Chlorophyta</taxon>
        <taxon>core chlorophytes</taxon>
        <taxon>Trebouxiophyceae</taxon>
        <taxon>Trebouxiophyceae incertae sedis</taxon>
        <taxon>Coccomyxaceae</taxon>
        <taxon>Coccomyxa</taxon>
        <taxon>Coccomyxa subellipsoidea</taxon>
    </lineage>
</organism>
<dbReference type="STRING" id="574566.I0ZA01"/>
<evidence type="ECO:0000256" key="1">
    <source>
        <dbReference type="SAM" id="MobiDB-lite"/>
    </source>
</evidence>
<dbReference type="Proteomes" id="UP000007264">
    <property type="component" value="Unassembled WGS sequence"/>
</dbReference>
<protein>
    <recommendedName>
        <fullName evidence="2">CS domain-containing protein</fullName>
    </recommendedName>
</protein>
<evidence type="ECO:0000313" key="4">
    <source>
        <dbReference type="Proteomes" id="UP000007264"/>
    </source>
</evidence>
<gene>
    <name evidence="3" type="ORF">COCSUDRAFT_55477</name>
</gene>
<dbReference type="Gene3D" id="2.60.40.790">
    <property type="match status" value="1"/>
</dbReference>
<reference evidence="3 4" key="1">
    <citation type="journal article" date="2012" name="Genome Biol.">
        <title>The genome of the polar eukaryotic microalga coccomyxa subellipsoidea reveals traits of cold adaptation.</title>
        <authorList>
            <person name="Blanc G."/>
            <person name="Agarkova I."/>
            <person name="Grimwood J."/>
            <person name="Kuo A."/>
            <person name="Brueggeman A."/>
            <person name="Dunigan D."/>
            <person name="Gurnon J."/>
            <person name="Ladunga I."/>
            <person name="Lindquist E."/>
            <person name="Lucas S."/>
            <person name="Pangilinan J."/>
            <person name="Proschold T."/>
            <person name="Salamov A."/>
            <person name="Schmutz J."/>
            <person name="Weeks D."/>
            <person name="Yamada T."/>
            <person name="Claverie J.M."/>
            <person name="Grigoriev I."/>
            <person name="Van Etten J."/>
            <person name="Lomsadze A."/>
            <person name="Borodovsky M."/>
        </authorList>
    </citation>
    <scope>NUCLEOTIDE SEQUENCE [LARGE SCALE GENOMIC DNA]</scope>
    <source>
        <strain evidence="3 4">C-169</strain>
    </source>
</reference>
<keyword evidence="4" id="KW-1185">Reference proteome</keyword>
<feature type="domain" description="CS" evidence="2">
    <location>
        <begin position="188"/>
        <end position="307"/>
    </location>
</feature>
<name>I0ZA01_COCSC</name>
<sequence length="317" mass="34857">MDNFDDDILEVERLLGLTTRQLVRTRLVLLLSDLQKEKRRREVALAPFQTAVTGALPLYRNAQRPGEPLGLGQVDPVRQSFPGLTSQPSLGNPLVEGLQNMQAVPGLQPNPMQLDYGMPQMWPGPPGGQQQRQYSGRSDASDGGVYMPQGHTSPGALVSPGPLGGALANPWPFGYGATGPAAGSEGYWVLTTCSWEQSDTMVKVYVPLRGVQTDMLRTTFTPTSVEVTARSVTCAHLCRGESVVKRRLVKVHDLHGKNYIFTLTPTFQPIAEDGCVAVASKTRKNILITMQKLQSLTQDERHWRDLYGDRSQLTMLM</sequence>
<dbReference type="InterPro" id="IPR007052">
    <property type="entry name" value="CS_dom"/>
</dbReference>
<dbReference type="InterPro" id="IPR008978">
    <property type="entry name" value="HSP20-like_chaperone"/>
</dbReference>
<accession>I0ZA01</accession>
<dbReference type="GeneID" id="17045485"/>
<dbReference type="PROSITE" id="PS51203">
    <property type="entry name" value="CS"/>
    <property type="match status" value="1"/>
</dbReference>
<proteinExistence type="predicted"/>
<feature type="region of interest" description="Disordered" evidence="1">
    <location>
        <begin position="122"/>
        <end position="141"/>
    </location>
</feature>
<dbReference type="OrthoDB" id="164025at2759"/>
<dbReference type="AlphaFoldDB" id="I0ZA01"/>
<evidence type="ECO:0000313" key="3">
    <source>
        <dbReference type="EMBL" id="EIE27470.1"/>
    </source>
</evidence>
<dbReference type="Pfam" id="PF04969">
    <property type="entry name" value="CS"/>
    <property type="match status" value="1"/>
</dbReference>
<comment type="caution">
    <text evidence="3">The sequence shown here is derived from an EMBL/GenBank/DDBJ whole genome shotgun (WGS) entry which is preliminary data.</text>
</comment>
<dbReference type="RefSeq" id="XP_005652014.1">
    <property type="nucleotide sequence ID" value="XM_005651957.1"/>
</dbReference>
<dbReference type="SUPFAM" id="SSF49764">
    <property type="entry name" value="HSP20-like chaperones"/>
    <property type="match status" value="1"/>
</dbReference>